<organism evidence="1 2">
    <name type="scientific">Favolaschia claudopus</name>
    <dbReference type="NCBI Taxonomy" id="2862362"/>
    <lineage>
        <taxon>Eukaryota</taxon>
        <taxon>Fungi</taxon>
        <taxon>Dikarya</taxon>
        <taxon>Basidiomycota</taxon>
        <taxon>Agaricomycotina</taxon>
        <taxon>Agaricomycetes</taxon>
        <taxon>Agaricomycetidae</taxon>
        <taxon>Agaricales</taxon>
        <taxon>Marasmiineae</taxon>
        <taxon>Mycenaceae</taxon>
        <taxon>Favolaschia</taxon>
    </lineage>
</organism>
<comment type="caution">
    <text evidence="1">The sequence shown here is derived from an EMBL/GenBank/DDBJ whole genome shotgun (WGS) entry which is preliminary data.</text>
</comment>
<evidence type="ECO:0000313" key="1">
    <source>
        <dbReference type="EMBL" id="KAK6988659.1"/>
    </source>
</evidence>
<dbReference type="AlphaFoldDB" id="A0AAV9ZQ93"/>
<dbReference type="Proteomes" id="UP001362999">
    <property type="component" value="Unassembled WGS sequence"/>
</dbReference>
<evidence type="ECO:0000313" key="2">
    <source>
        <dbReference type="Proteomes" id="UP001362999"/>
    </source>
</evidence>
<dbReference type="EMBL" id="JAWWNJ010000121">
    <property type="protein sequence ID" value="KAK6988659.1"/>
    <property type="molecule type" value="Genomic_DNA"/>
</dbReference>
<sequence>MHDFLQSTSSSVFTEIIGAGLAIVSGRTNLFVGLVSVILVAHTINRHRPSSKFARLQTAIRKVEDLLLQAEESCLMHWHGDVVELKVRLFKAKLAAANIEAKVTMLGMRNSVAFLPILSTIRDTLRSKTKIFEELRQTPASIIEYVQRVWRLTHRINKCGHEVKEIEKSIRILSMNERGRLILQGVREAEAIATNNMSDVSQLGKVHPHQSRLSMVKWCRKNELGATLVCKVIASFIGSET</sequence>
<protein>
    <recommendedName>
        <fullName evidence="3">ATP synthase protein MI25</fullName>
    </recommendedName>
</protein>
<name>A0AAV9ZQ93_9AGAR</name>
<evidence type="ECO:0008006" key="3">
    <source>
        <dbReference type="Google" id="ProtNLM"/>
    </source>
</evidence>
<proteinExistence type="predicted"/>
<gene>
    <name evidence="1" type="ORF">R3P38DRAFT_2804441</name>
</gene>
<reference evidence="1 2" key="1">
    <citation type="journal article" date="2024" name="J Genomics">
        <title>Draft genome sequencing and assembly of Favolaschia claudopus CIRM-BRFM 2984 isolated from oak limbs.</title>
        <authorList>
            <person name="Navarro D."/>
            <person name="Drula E."/>
            <person name="Chaduli D."/>
            <person name="Cazenave R."/>
            <person name="Ahrendt S."/>
            <person name="Wang J."/>
            <person name="Lipzen A."/>
            <person name="Daum C."/>
            <person name="Barry K."/>
            <person name="Grigoriev I.V."/>
            <person name="Favel A."/>
            <person name="Rosso M.N."/>
            <person name="Martin F."/>
        </authorList>
    </citation>
    <scope>NUCLEOTIDE SEQUENCE [LARGE SCALE GENOMIC DNA]</scope>
    <source>
        <strain evidence="1 2">CIRM-BRFM 2984</strain>
    </source>
</reference>
<accession>A0AAV9ZQ93</accession>
<keyword evidence="2" id="KW-1185">Reference proteome</keyword>